<sequence length="323" mass="36213">MYNFAPGRHGGAAALMINSETRREGRWKSFVYAFREAFNVLQANDPLRMAGATAFFTTFALPAILIIIIQALRLLFEPRLISRQLFGELREVIGPEATHEVVETLQAFRGIAQNWLIAGIGFVFLLFVATTLLKVMTSSVNQLWSIRPVVRGNFRQIMVSRLKGVALILCTGVLFVLGIVGDSASAFIGEYLLRYWPDVGMYYNSALQYLLSVLSATLWFALVFYLLPDGRVNGKILLTGAFVTAILFNIGKLVLRWLLTYSNINSIYGASASTVLLLLFVFYVSLIFYYGATFANVWADASGRPIQPRKYAIKYQLQDVRPE</sequence>
<comment type="subcellular location">
    <subcellularLocation>
        <location evidence="1">Cell membrane</location>
        <topology evidence="1">Multi-pass membrane protein</topology>
    </subcellularLocation>
</comment>
<keyword evidence="8" id="KW-1185">Reference proteome</keyword>
<reference evidence="7 8" key="1">
    <citation type="submission" date="2024-03" db="EMBL/GenBank/DDBJ databases">
        <title>Chitinophaga caseinilytica sp. nov., a casein hydrolysing bacterium isolated from forest soil.</title>
        <authorList>
            <person name="Lee D.S."/>
            <person name="Han D.M."/>
            <person name="Baek J.H."/>
            <person name="Choi D.G."/>
            <person name="Jeon J.H."/>
            <person name="Jeon C.O."/>
        </authorList>
    </citation>
    <scope>NUCLEOTIDE SEQUENCE [LARGE SCALE GENOMIC DNA]</scope>
    <source>
        <strain evidence="7 8">KACC 19118</strain>
    </source>
</reference>
<protein>
    <submittedName>
        <fullName evidence="7">YihY/virulence factor BrkB family protein</fullName>
    </submittedName>
</protein>
<feature type="transmembrane region" description="Helical" evidence="6">
    <location>
        <begin position="275"/>
        <end position="299"/>
    </location>
</feature>
<evidence type="ECO:0000313" key="8">
    <source>
        <dbReference type="Proteomes" id="UP001449657"/>
    </source>
</evidence>
<dbReference type="PANTHER" id="PTHR30213:SF1">
    <property type="entry name" value="INNER MEMBRANE PROTEIN YHJD"/>
    <property type="match status" value="1"/>
</dbReference>
<feature type="transmembrane region" description="Helical" evidence="6">
    <location>
        <begin position="209"/>
        <end position="227"/>
    </location>
</feature>
<organism evidence="7 8">
    <name type="scientific">Chitinophaga caseinilytica</name>
    <dbReference type="NCBI Taxonomy" id="2267521"/>
    <lineage>
        <taxon>Bacteria</taxon>
        <taxon>Pseudomonadati</taxon>
        <taxon>Bacteroidota</taxon>
        <taxon>Chitinophagia</taxon>
        <taxon>Chitinophagales</taxon>
        <taxon>Chitinophagaceae</taxon>
        <taxon>Chitinophaga</taxon>
    </lineage>
</organism>
<dbReference type="PANTHER" id="PTHR30213">
    <property type="entry name" value="INNER MEMBRANE PROTEIN YHJD"/>
    <property type="match status" value="1"/>
</dbReference>
<dbReference type="EMBL" id="CP150096">
    <property type="protein sequence ID" value="WZN46044.1"/>
    <property type="molecule type" value="Genomic_DNA"/>
</dbReference>
<dbReference type="Proteomes" id="UP001449657">
    <property type="component" value="Chromosome"/>
</dbReference>
<dbReference type="RefSeq" id="WP_341840785.1">
    <property type="nucleotide sequence ID" value="NZ_CP150096.1"/>
</dbReference>
<name>A0ABZ2Z194_9BACT</name>
<feature type="transmembrane region" description="Helical" evidence="6">
    <location>
        <begin position="165"/>
        <end position="189"/>
    </location>
</feature>
<evidence type="ECO:0000313" key="7">
    <source>
        <dbReference type="EMBL" id="WZN46044.1"/>
    </source>
</evidence>
<feature type="transmembrane region" description="Helical" evidence="6">
    <location>
        <begin position="115"/>
        <end position="133"/>
    </location>
</feature>
<evidence type="ECO:0000256" key="4">
    <source>
        <dbReference type="ARBA" id="ARBA00022989"/>
    </source>
</evidence>
<evidence type="ECO:0000256" key="5">
    <source>
        <dbReference type="ARBA" id="ARBA00023136"/>
    </source>
</evidence>
<keyword evidence="4 6" id="KW-1133">Transmembrane helix</keyword>
<dbReference type="Pfam" id="PF03631">
    <property type="entry name" value="Virul_fac_BrkB"/>
    <property type="match status" value="1"/>
</dbReference>
<accession>A0ABZ2Z194</accession>
<evidence type="ECO:0000256" key="6">
    <source>
        <dbReference type="SAM" id="Phobius"/>
    </source>
</evidence>
<evidence type="ECO:0000256" key="1">
    <source>
        <dbReference type="ARBA" id="ARBA00004651"/>
    </source>
</evidence>
<keyword evidence="3 6" id="KW-0812">Transmembrane</keyword>
<feature type="transmembrane region" description="Helical" evidence="6">
    <location>
        <begin position="54"/>
        <end position="76"/>
    </location>
</feature>
<keyword evidence="5 6" id="KW-0472">Membrane</keyword>
<dbReference type="PIRSF" id="PIRSF035875">
    <property type="entry name" value="RNase_BN"/>
    <property type="match status" value="1"/>
</dbReference>
<feature type="transmembrane region" description="Helical" evidence="6">
    <location>
        <begin position="236"/>
        <end position="255"/>
    </location>
</feature>
<evidence type="ECO:0000256" key="2">
    <source>
        <dbReference type="ARBA" id="ARBA00022475"/>
    </source>
</evidence>
<keyword evidence="2" id="KW-1003">Cell membrane</keyword>
<gene>
    <name evidence="7" type="ORF">WJU22_24390</name>
</gene>
<proteinExistence type="predicted"/>
<evidence type="ECO:0000256" key="3">
    <source>
        <dbReference type="ARBA" id="ARBA00022692"/>
    </source>
</evidence>
<dbReference type="InterPro" id="IPR017039">
    <property type="entry name" value="Virul_fac_BrkB"/>
</dbReference>